<name>A0ABY1ZNH3_9GAMM</name>
<sequence>MDIYDREYISSLINYFWGEGTASPHSVNNRVAQVAYKALEEAQSCSASMDLVPRPSGVRPGISYIVKQLAKIGKRISSGDTSIYYVCKVQIIATYKAKIVMALKGI</sequence>
<reference evidence="1 2" key="1">
    <citation type="submission" date="2019-02" db="EMBL/GenBank/DDBJ databases">
        <title>Marinobacter halodurans sp. nov., a marine bacterium isolated from sea tidal flat.</title>
        <authorList>
            <person name="Yoo Y."/>
            <person name="Lee D.W."/>
            <person name="Kim B.S."/>
            <person name="Kim J.-J."/>
        </authorList>
    </citation>
    <scope>NUCLEOTIDE SEQUENCE [LARGE SCALE GENOMIC DNA]</scope>
    <source>
        <strain evidence="1 2">YJ-S3-2</strain>
    </source>
</reference>
<accession>A0ABY1ZNH3</accession>
<keyword evidence="2" id="KW-1185">Reference proteome</keyword>
<proteinExistence type="predicted"/>
<protein>
    <submittedName>
        <fullName evidence="1">Uncharacterized protein</fullName>
    </submittedName>
</protein>
<dbReference type="Proteomes" id="UP000313645">
    <property type="component" value="Unassembled WGS sequence"/>
</dbReference>
<dbReference type="EMBL" id="SJDL01000005">
    <property type="protein sequence ID" value="TBW58108.1"/>
    <property type="molecule type" value="Genomic_DNA"/>
</dbReference>
<evidence type="ECO:0000313" key="2">
    <source>
        <dbReference type="Proteomes" id="UP000313645"/>
    </source>
</evidence>
<organism evidence="1 2">
    <name type="scientific">Marinobacter halodurans</name>
    <dbReference type="NCBI Taxonomy" id="2528979"/>
    <lineage>
        <taxon>Bacteria</taxon>
        <taxon>Pseudomonadati</taxon>
        <taxon>Pseudomonadota</taxon>
        <taxon>Gammaproteobacteria</taxon>
        <taxon>Pseudomonadales</taxon>
        <taxon>Marinobacteraceae</taxon>
        <taxon>Marinobacter</taxon>
    </lineage>
</organism>
<comment type="caution">
    <text evidence="1">The sequence shown here is derived from an EMBL/GenBank/DDBJ whole genome shotgun (WGS) entry which is preliminary data.</text>
</comment>
<dbReference type="RefSeq" id="WP_131479457.1">
    <property type="nucleotide sequence ID" value="NZ_SJDL01000005.1"/>
</dbReference>
<gene>
    <name evidence="1" type="ORF">EZI54_04430</name>
</gene>
<evidence type="ECO:0000313" key="1">
    <source>
        <dbReference type="EMBL" id="TBW58108.1"/>
    </source>
</evidence>